<evidence type="ECO:0000256" key="2">
    <source>
        <dbReference type="ARBA" id="ARBA00022692"/>
    </source>
</evidence>
<dbReference type="EMBL" id="VDDC01000045">
    <property type="protein sequence ID" value="TNH37866.1"/>
    <property type="molecule type" value="Genomic_DNA"/>
</dbReference>
<keyword evidence="3 5" id="KW-1133">Transmembrane helix</keyword>
<proteinExistence type="predicted"/>
<dbReference type="AlphaFoldDB" id="A0A5C4R1Q4"/>
<protein>
    <submittedName>
        <fullName evidence="7">Type I secretion system permease/ATPase</fullName>
    </submittedName>
</protein>
<dbReference type="GO" id="GO:0140359">
    <property type="term" value="F:ABC-type transporter activity"/>
    <property type="evidence" value="ECO:0007669"/>
    <property type="project" value="InterPro"/>
</dbReference>
<keyword evidence="2 5" id="KW-0812">Transmembrane</keyword>
<name>A0A5C4R1Q4_9RHOB</name>
<comment type="subcellular location">
    <subcellularLocation>
        <location evidence="1">Cell membrane</location>
        <topology evidence="1">Multi-pass membrane protein</topology>
    </subcellularLocation>
</comment>
<dbReference type="PROSITE" id="PS50929">
    <property type="entry name" value="ABC_TM1F"/>
    <property type="match status" value="1"/>
</dbReference>
<feature type="transmembrane region" description="Helical" evidence="5">
    <location>
        <begin position="147"/>
        <end position="168"/>
    </location>
</feature>
<dbReference type="Proteomes" id="UP000304880">
    <property type="component" value="Unassembled WGS sequence"/>
</dbReference>
<evidence type="ECO:0000256" key="3">
    <source>
        <dbReference type="ARBA" id="ARBA00022989"/>
    </source>
</evidence>
<evidence type="ECO:0000313" key="7">
    <source>
        <dbReference type="EMBL" id="TNH37866.1"/>
    </source>
</evidence>
<evidence type="ECO:0000256" key="1">
    <source>
        <dbReference type="ARBA" id="ARBA00004651"/>
    </source>
</evidence>
<evidence type="ECO:0000259" key="6">
    <source>
        <dbReference type="PROSITE" id="PS50929"/>
    </source>
</evidence>
<keyword evidence="8" id="KW-1185">Reference proteome</keyword>
<dbReference type="SUPFAM" id="SSF90123">
    <property type="entry name" value="ABC transporter transmembrane region"/>
    <property type="match status" value="1"/>
</dbReference>
<accession>A0A5C4R1Q4</accession>
<dbReference type="Gene3D" id="1.20.1560.10">
    <property type="entry name" value="ABC transporter type 1, transmembrane domain"/>
    <property type="match status" value="1"/>
</dbReference>
<dbReference type="GO" id="GO:0005524">
    <property type="term" value="F:ATP binding"/>
    <property type="evidence" value="ECO:0007669"/>
    <property type="project" value="InterPro"/>
</dbReference>
<feature type="transmembrane region" description="Helical" evidence="5">
    <location>
        <begin position="62"/>
        <end position="82"/>
    </location>
</feature>
<feature type="domain" description="ABC transmembrane type-1" evidence="6">
    <location>
        <begin position="28"/>
        <end position="171"/>
    </location>
</feature>
<evidence type="ECO:0000256" key="4">
    <source>
        <dbReference type="ARBA" id="ARBA00023136"/>
    </source>
</evidence>
<dbReference type="InterPro" id="IPR036640">
    <property type="entry name" value="ABC1_TM_sf"/>
</dbReference>
<gene>
    <name evidence="7" type="ORF">FHD67_17820</name>
</gene>
<feature type="non-terminal residue" evidence="7">
    <location>
        <position position="171"/>
    </location>
</feature>
<dbReference type="GO" id="GO:0005886">
    <property type="term" value="C:plasma membrane"/>
    <property type="evidence" value="ECO:0007669"/>
    <property type="project" value="UniProtKB-SubCell"/>
</dbReference>
<dbReference type="InterPro" id="IPR011527">
    <property type="entry name" value="ABC1_TM_dom"/>
</dbReference>
<reference evidence="7 8" key="1">
    <citation type="submission" date="2019-06" db="EMBL/GenBank/DDBJ databases">
        <authorList>
            <person name="Li J."/>
        </authorList>
    </citation>
    <scope>NUCLEOTIDE SEQUENCE [LARGE SCALE GENOMIC DNA]</scope>
    <source>
        <strain evidence="7 8">CGMCC 1.8012</strain>
    </source>
</reference>
<keyword evidence="4 5" id="KW-0472">Membrane</keyword>
<comment type="caution">
    <text evidence="7">The sequence shown here is derived from an EMBL/GenBank/DDBJ whole genome shotgun (WGS) entry which is preliminary data.</text>
</comment>
<organism evidence="7 8">
    <name type="scientific">Paracoccus haeundaensis</name>
    <dbReference type="NCBI Taxonomy" id="225362"/>
    <lineage>
        <taxon>Bacteria</taxon>
        <taxon>Pseudomonadati</taxon>
        <taxon>Pseudomonadota</taxon>
        <taxon>Alphaproteobacteria</taxon>
        <taxon>Rhodobacterales</taxon>
        <taxon>Paracoccaceae</taxon>
        <taxon>Paracoccus</taxon>
    </lineage>
</organism>
<sequence>MAKAAKLTDGARELRQARATGWPLFLSVGVFSAVVNLLMLTGPLFMLQVYDRVLASRSIETLTALFVLVIFLFVLMGAIDIIRNRVMQRIAARFQDRMEGRVFDAALREGALRGDESAATAGGMRDLDSVQRLIGSPVMLAFFDLPWAPLFLAAVFMFHPVLGIVATVGGG</sequence>
<evidence type="ECO:0000313" key="8">
    <source>
        <dbReference type="Proteomes" id="UP000304880"/>
    </source>
</evidence>
<feature type="transmembrane region" description="Helical" evidence="5">
    <location>
        <begin position="21"/>
        <end position="42"/>
    </location>
</feature>
<evidence type="ECO:0000256" key="5">
    <source>
        <dbReference type="SAM" id="Phobius"/>
    </source>
</evidence>